<evidence type="ECO:0000256" key="3">
    <source>
        <dbReference type="ARBA" id="ARBA00023163"/>
    </source>
</evidence>
<dbReference type="Gene3D" id="1.10.260.40">
    <property type="entry name" value="lambda repressor-like DNA-binding domains"/>
    <property type="match status" value="1"/>
</dbReference>
<proteinExistence type="predicted"/>
<dbReference type="RefSeq" id="WP_178930811.1">
    <property type="nucleotide sequence ID" value="NZ_JACBAZ010000001.1"/>
</dbReference>
<dbReference type="EMBL" id="JACBAZ010000001">
    <property type="protein sequence ID" value="NWK54273.1"/>
    <property type="molecule type" value="Genomic_DNA"/>
</dbReference>
<dbReference type="AlphaFoldDB" id="A0A851G9J2"/>
<keyword evidence="2 5" id="KW-0238">DNA-binding</keyword>
<protein>
    <submittedName>
        <fullName evidence="5">LacI family DNA-binding transcriptional regulator</fullName>
    </submittedName>
</protein>
<feature type="domain" description="HTH lacI-type" evidence="4">
    <location>
        <begin position="6"/>
        <end position="64"/>
    </location>
</feature>
<accession>A0A851G9J2</accession>
<dbReference type="GO" id="GO:0000976">
    <property type="term" value="F:transcription cis-regulatory region binding"/>
    <property type="evidence" value="ECO:0007669"/>
    <property type="project" value="TreeGrafter"/>
</dbReference>
<reference evidence="5 6" key="1">
    <citation type="submission" date="2020-07" db="EMBL/GenBank/DDBJ databases">
        <title>Roseicoccus Jingziensis gen. nov., sp. nov., isolated from coastal seawater.</title>
        <authorList>
            <person name="Feng X."/>
        </authorList>
    </citation>
    <scope>NUCLEOTIDE SEQUENCE [LARGE SCALE GENOMIC DNA]</scope>
    <source>
        <strain evidence="5 6">N1E253</strain>
    </source>
</reference>
<dbReference type="SMART" id="SM00354">
    <property type="entry name" value="HTH_LACI"/>
    <property type="match status" value="1"/>
</dbReference>
<keyword evidence="3" id="KW-0804">Transcription</keyword>
<organism evidence="5 6">
    <name type="scientific">Oceaniferula marina</name>
    <dbReference type="NCBI Taxonomy" id="2748318"/>
    <lineage>
        <taxon>Bacteria</taxon>
        <taxon>Pseudomonadati</taxon>
        <taxon>Verrucomicrobiota</taxon>
        <taxon>Verrucomicrobiia</taxon>
        <taxon>Verrucomicrobiales</taxon>
        <taxon>Verrucomicrobiaceae</taxon>
        <taxon>Oceaniferula</taxon>
    </lineage>
</organism>
<gene>
    <name evidence="5" type="ORF">HW115_01525</name>
</gene>
<dbReference type="PANTHER" id="PTHR30146:SF109">
    <property type="entry name" value="HTH-TYPE TRANSCRIPTIONAL REGULATOR GALS"/>
    <property type="match status" value="1"/>
</dbReference>
<dbReference type="Proteomes" id="UP000557872">
    <property type="component" value="Unassembled WGS sequence"/>
</dbReference>
<dbReference type="Pfam" id="PF00356">
    <property type="entry name" value="LacI"/>
    <property type="match status" value="1"/>
</dbReference>
<dbReference type="InterPro" id="IPR010982">
    <property type="entry name" value="Lambda_DNA-bd_dom_sf"/>
</dbReference>
<dbReference type="InterPro" id="IPR000843">
    <property type="entry name" value="HTH_LacI"/>
</dbReference>
<dbReference type="GO" id="GO:0003700">
    <property type="term" value="F:DNA-binding transcription factor activity"/>
    <property type="evidence" value="ECO:0007669"/>
    <property type="project" value="TreeGrafter"/>
</dbReference>
<evidence type="ECO:0000313" key="5">
    <source>
        <dbReference type="EMBL" id="NWK54273.1"/>
    </source>
</evidence>
<dbReference type="PANTHER" id="PTHR30146">
    <property type="entry name" value="LACI-RELATED TRANSCRIPTIONAL REPRESSOR"/>
    <property type="match status" value="1"/>
</dbReference>
<evidence type="ECO:0000259" key="4">
    <source>
        <dbReference type="PROSITE" id="PS50932"/>
    </source>
</evidence>
<sequence>MANKRVRLKDIAKAAGTSMMSLSHVLNGSGVGRVSESKERACHIIKIANEMDYIPNHVARALRRASTQVIGTLIRGAVSLLPGVDYAIIGWGNAAVCDYMNPRLSSVGLDLPTVMRLALQSFLKGTDAEIFQVHPLFIKRETHQIKS</sequence>
<dbReference type="SUPFAM" id="SSF47413">
    <property type="entry name" value="lambda repressor-like DNA-binding domains"/>
    <property type="match status" value="1"/>
</dbReference>
<comment type="caution">
    <text evidence="5">The sequence shown here is derived from an EMBL/GenBank/DDBJ whole genome shotgun (WGS) entry which is preliminary data.</text>
</comment>
<evidence type="ECO:0000256" key="2">
    <source>
        <dbReference type="ARBA" id="ARBA00023125"/>
    </source>
</evidence>
<keyword evidence="1" id="KW-0805">Transcription regulation</keyword>
<name>A0A851G9J2_9BACT</name>
<evidence type="ECO:0000313" key="6">
    <source>
        <dbReference type="Proteomes" id="UP000557872"/>
    </source>
</evidence>
<dbReference type="CDD" id="cd01392">
    <property type="entry name" value="HTH_LacI"/>
    <property type="match status" value="1"/>
</dbReference>
<evidence type="ECO:0000256" key="1">
    <source>
        <dbReference type="ARBA" id="ARBA00023015"/>
    </source>
</evidence>
<dbReference type="PROSITE" id="PS50932">
    <property type="entry name" value="HTH_LACI_2"/>
    <property type="match status" value="1"/>
</dbReference>
<keyword evidence="6" id="KW-1185">Reference proteome</keyword>